<accession>A0A291T9Z3</accession>
<gene>
    <name evidence="2" type="ORF">CRH10_06400</name>
    <name evidence="3" type="ORF">DWZ89_07070</name>
</gene>
<evidence type="ECO:0000313" key="3">
    <source>
        <dbReference type="EMBL" id="RGB71476.1"/>
    </source>
</evidence>
<organism evidence="2 4">
    <name type="scientific">Faecalibacterium prausnitzii</name>
    <dbReference type="NCBI Taxonomy" id="853"/>
    <lineage>
        <taxon>Bacteria</taxon>
        <taxon>Bacillati</taxon>
        <taxon>Bacillota</taxon>
        <taxon>Clostridia</taxon>
        <taxon>Eubacteriales</taxon>
        <taxon>Oscillospiraceae</taxon>
        <taxon>Faecalibacterium</taxon>
    </lineage>
</organism>
<keyword evidence="1" id="KW-0472">Membrane</keyword>
<evidence type="ECO:0000256" key="1">
    <source>
        <dbReference type="SAM" id="Phobius"/>
    </source>
</evidence>
<dbReference type="EMBL" id="QVEQ01000004">
    <property type="protein sequence ID" value="RGB71476.1"/>
    <property type="molecule type" value="Genomic_DNA"/>
</dbReference>
<name>A0A291T9Z3_9FIRM</name>
<dbReference type="Proteomes" id="UP000223709">
    <property type="component" value="Chromosome"/>
</dbReference>
<dbReference type="EMBL" id="CP023819">
    <property type="protein sequence ID" value="ATL89949.1"/>
    <property type="molecule type" value="Genomic_DNA"/>
</dbReference>
<proteinExistence type="predicted"/>
<protein>
    <recommendedName>
        <fullName evidence="6">Zn-finger containing protein</fullName>
    </recommendedName>
</protein>
<reference evidence="2 4" key="1">
    <citation type="submission" date="2017-10" db="EMBL/GenBank/DDBJ databases">
        <title>Complete Genome Sequence of Faecalibacterium prausnitzii isolated from the gut of healthy adult Indian.</title>
        <authorList>
            <person name="Bag S."/>
            <person name="Ghosh T.S."/>
            <person name="Das B."/>
        </authorList>
    </citation>
    <scope>NUCLEOTIDE SEQUENCE [LARGE SCALE GENOMIC DNA]</scope>
    <source>
        <strain evidence="2 4">Indica</strain>
    </source>
</reference>
<feature type="transmembrane region" description="Helical" evidence="1">
    <location>
        <begin position="21"/>
        <end position="54"/>
    </location>
</feature>
<keyword evidence="1" id="KW-0812">Transmembrane</keyword>
<dbReference type="RefSeq" id="WP_098923486.1">
    <property type="nucleotide sequence ID" value="NZ_CABVEO010000003.1"/>
</dbReference>
<sequence length="131" mass="15694">MREKLRQFMIGRYGTDGLNQFLSIASLVLLLIAIISRVSLFTYLGAALLIFCYYRTFSRNISKRTEENYKFYTLKDRVDNKFKGWKEQWANRKVYHYYRCPQCRQKLRVPRGRGRIQISCPRCGTQFIKKS</sequence>
<dbReference type="AlphaFoldDB" id="A0A291T9Z3"/>
<evidence type="ECO:0000313" key="2">
    <source>
        <dbReference type="EMBL" id="ATL89949.1"/>
    </source>
</evidence>
<evidence type="ECO:0000313" key="4">
    <source>
        <dbReference type="Proteomes" id="UP000223709"/>
    </source>
</evidence>
<reference evidence="3 5" key="2">
    <citation type="submission" date="2018-08" db="EMBL/GenBank/DDBJ databases">
        <title>A genome reference for cultivated species of the human gut microbiota.</title>
        <authorList>
            <person name="Zou Y."/>
            <person name="Xue W."/>
            <person name="Luo G."/>
        </authorList>
    </citation>
    <scope>NUCLEOTIDE SEQUENCE [LARGE SCALE GENOMIC DNA]</scope>
    <source>
        <strain evidence="3 5">AF36-11AT</strain>
    </source>
</reference>
<keyword evidence="1" id="KW-1133">Transmembrane helix</keyword>
<evidence type="ECO:0008006" key="6">
    <source>
        <dbReference type="Google" id="ProtNLM"/>
    </source>
</evidence>
<evidence type="ECO:0000313" key="5">
    <source>
        <dbReference type="Proteomes" id="UP000261140"/>
    </source>
</evidence>
<dbReference type="Proteomes" id="UP000261140">
    <property type="component" value="Unassembled WGS sequence"/>
</dbReference>